<dbReference type="EMBL" id="JAUHPV010000003">
    <property type="protein sequence ID" value="MDN4472732.1"/>
    <property type="molecule type" value="Genomic_DNA"/>
</dbReference>
<dbReference type="InterPro" id="IPR011761">
    <property type="entry name" value="ATP-grasp"/>
</dbReference>
<evidence type="ECO:0000313" key="4">
    <source>
        <dbReference type="Proteomes" id="UP001172738"/>
    </source>
</evidence>
<keyword evidence="1" id="KW-0067">ATP-binding</keyword>
<evidence type="ECO:0000259" key="2">
    <source>
        <dbReference type="PROSITE" id="PS50975"/>
    </source>
</evidence>
<dbReference type="GO" id="GO:0016874">
    <property type="term" value="F:ligase activity"/>
    <property type="evidence" value="ECO:0007669"/>
    <property type="project" value="UniProtKB-KW"/>
</dbReference>
<feature type="domain" description="ATP-grasp" evidence="2">
    <location>
        <begin position="120"/>
        <end position="322"/>
    </location>
</feature>
<gene>
    <name evidence="3" type="ORF">QQX04_06960</name>
</gene>
<accession>A0ABT8G142</accession>
<dbReference type="PROSITE" id="PS50975">
    <property type="entry name" value="ATP_GRASP"/>
    <property type="match status" value="1"/>
</dbReference>
<dbReference type="Gene3D" id="3.30.470.20">
    <property type="entry name" value="ATP-grasp fold, B domain"/>
    <property type="match status" value="1"/>
</dbReference>
<evidence type="ECO:0000256" key="1">
    <source>
        <dbReference type="PROSITE-ProRule" id="PRU00409"/>
    </source>
</evidence>
<protein>
    <submittedName>
        <fullName evidence="3">Carboxylate--amine ligase</fullName>
    </submittedName>
</protein>
<reference evidence="3" key="1">
    <citation type="submission" date="2023-06" db="EMBL/GenBank/DDBJ databases">
        <title>SYSU T00b26.</title>
        <authorList>
            <person name="Gao L."/>
            <person name="Fang B.-Z."/>
            <person name="Li W.-J."/>
        </authorList>
    </citation>
    <scope>NUCLEOTIDE SEQUENCE</scope>
    <source>
        <strain evidence="3">SYSU T00b26</strain>
    </source>
</reference>
<evidence type="ECO:0000313" key="3">
    <source>
        <dbReference type="EMBL" id="MDN4472732.1"/>
    </source>
</evidence>
<keyword evidence="4" id="KW-1185">Reference proteome</keyword>
<dbReference type="SUPFAM" id="SSF56059">
    <property type="entry name" value="Glutathione synthetase ATP-binding domain-like"/>
    <property type="match status" value="1"/>
</dbReference>
<organism evidence="3 4">
    <name type="scientific">Demequina zhanjiangensis</name>
    <dbReference type="NCBI Taxonomy" id="3051659"/>
    <lineage>
        <taxon>Bacteria</taxon>
        <taxon>Bacillati</taxon>
        <taxon>Actinomycetota</taxon>
        <taxon>Actinomycetes</taxon>
        <taxon>Micrococcales</taxon>
        <taxon>Demequinaceae</taxon>
        <taxon>Demequina</taxon>
    </lineage>
</organism>
<dbReference type="Proteomes" id="UP001172738">
    <property type="component" value="Unassembled WGS sequence"/>
</dbReference>
<keyword evidence="1" id="KW-0547">Nucleotide-binding</keyword>
<name>A0ABT8G142_9MICO</name>
<comment type="caution">
    <text evidence="3">The sequence shown here is derived from an EMBL/GenBank/DDBJ whole genome shotgun (WGS) entry which is preliminary data.</text>
</comment>
<sequence>MQAPTPVLVGGDIGAYALMRAFHEAYGVRGVIVSRISTRAFAHTRLADQVIANVDDAEELVSALLTLAADRPGERLVLLTNADWYVETLAAARDRLEAHYEMPMCTLEQFARVSDKALFQADCQALGIPVPRTVAVSFKDGTPAPDTDLDSLTFPVIGKPASSAEFYYVDYPGKLKVHDLADRPQVDDLLARLAASGFTGTYLLQDFIPGDETQMRSLTAYRDSRGKVTMLVTGRVLLEEHTPGTLGVPAAILTEPYGDAMEAMTRYLDRVDYRGFANADYKRDARTGRHVFFEVNPRIGRNNWYTTASGVNPAKHVMADLDGADIVPARGDHTILYSVVPLSLLRRYLPERALRKRVLEVAKRGIARPLHNPEDRSVRRDAVIAALTWNYWRKYLKHYPRPTASGH</sequence>
<keyword evidence="3" id="KW-0436">Ligase</keyword>
<proteinExistence type="predicted"/>
<dbReference type="RefSeq" id="WP_301127550.1">
    <property type="nucleotide sequence ID" value="NZ_JAUHPV010000003.1"/>
</dbReference>